<sequence>MLVALGIPGGFLADRIGVRKAAGIGIIIIAVGTILRGTATSASSLLAFTFIYGIGIGLSFPNLPKLISGWVPREKAGIATG</sequence>
<comment type="caution">
    <text evidence="3">The sequence shown here is derived from an EMBL/GenBank/DDBJ whole genome shotgun (WGS) entry which is preliminary data.</text>
</comment>
<dbReference type="GO" id="GO:0022857">
    <property type="term" value="F:transmembrane transporter activity"/>
    <property type="evidence" value="ECO:0007669"/>
    <property type="project" value="InterPro"/>
</dbReference>
<dbReference type="Pfam" id="PF07690">
    <property type="entry name" value="MFS_1"/>
    <property type="match status" value="1"/>
</dbReference>
<dbReference type="InterPro" id="IPR020846">
    <property type="entry name" value="MFS_dom"/>
</dbReference>
<evidence type="ECO:0000259" key="2">
    <source>
        <dbReference type="PROSITE" id="PS50850"/>
    </source>
</evidence>
<feature type="transmembrane region" description="Helical" evidence="1">
    <location>
        <begin position="45"/>
        <end position="63"/>
    </location>
</feature>
<accession>X1CTU3</accession>
<keyword evidence="1" id="KW-1133">Transmembrane helix</keyword>
<evidence type="ECO:0000313" key="3">
    <source>
        <dbReference type="EMBL" id="GAG96392.1"/>
    </source>
</evidence>
<keyword evidence="1" id="KW-0472">Membrane</keyword>
<dbReference type="Gene3D" id="1.20.1250.20">
    <property type="entry name" value="MFS general substrate transporter like domains"/>
    <property type="match status" value="1"/>
</dbReference>
<gene>
    <name evidence="3" type="ORF">S01H4_36950</name>
</gene>
<proteinExistence type="predicted"/>
<evidence type="ECO:0000256" key="1">
    <source>
        <dbReference type="SAM" id="Phobius"/>
    </source>
</evidence>
<dbReference type="EMBL" id="BART01019801">
    <property type="protein sequence ID" value="GAG96392.1"/>
    <property type="molecule type" value="Genomic_DNA"/>
</dbReference>
<name>X1CTU3_9ZZZZ</name>
<dbReference type="SUPFAM" id="SSF103473">
    <property type="entry name" value="MFS general substrate transporter"/>
    <property type="match status" value="1"/>
</dbReference>
<feature type="transmembrane region" description="Helical" evidence="1">
    <location>
        <begin position="21"/>
        <end position="39"/>
    </location>
</feature>
<dbReference type="InterPro" id="IPR036259">
    <property type="entry name" value="MFS_trans_sf"/>
</dbReference>
<dbReference type="PROSITE" id="PS50850">
    <property type="entry name" value="MFS"/>
    <property type="match status" value="1"/>
</dbReference>
<protein>
    <recommendedName>
        <fullName evidence="2">Major facilitator superfamily (MFS) profile domain-containing protein</fullName>
    </recommendedName>
</protein>
<dbReference type="AlphaFoldDB" id="X1CTU3"/>
<dbReference type="InterPro" id="IPR011701">
    <property type="entry name" value="MFS"/>
</dbReference>
<feature type="domain" description="Major facilitator superfamily (MFS) profile" evidence="2">
    <location>
        <begin position="1"/>
        <end position="81"/>
    </location>
</feature>
<feature type="non-terminal residue" evidence="3">
    <location>
        <position position="81"/>
    </location>
</feature>
<organism evidence="3">
    <name type="scientific">marine sediment metagenome</name>
    <dbReference type="NCBI Taxonomy" id="412755"/>
    <lineage>
        <taxon>unclassified sequences</taxon>
        <taxon>metagenomes</taxon>
        <taxon>ecological metagenomes</taxon>
    </lineage>
</organism>
<keyword evidence="1" id="KW-0812">Transmembrane</keyword>
<reference evidence="3" key="1">
    <citation type="journal article" date="2014" name="Front. Microbiol.">
        <title>High frequency of phylogenetically diverse reductive dehalogenase-homologous genes in deep subseafloor sedimentary metagenomes.</title>
        <authorList>
            <person name="Kawai M."/>
            <person name="Futagami T."/>
            <person name="Toyoda A."/>
            <person name="Takaki Y."/>
            <person name="Nishi S."/>
            <person name="Hori S."/>
            <person name="Arai W."/>
            <person name="Tsubouchi T."/>
            <person name="Morono Y."/>
            <person name="Uchiyama I."/>
            <person name="Ito T."/>
            <person name="Fujiyama A."/>
            <person name="Inagaki F."/>
            <person name="Takami H."/>
        </authorList>
    </citation>
    <scope>NUCLEOTIDE SEQUENCE</scope>
    <source>
        <strain evidence="3">Expedition CK06-06</strain>
    </source>
</reference>